<keyword evidence="2 6" id="KW-0808">Transferase</keyword>
<sequence>MATHAPTNYDAQREKLAEYFDRTARKAWIDLTSDAKVSGIRATVRAGRERMRDTLLGWLPQDLRRTRILDAGCGTGALSVAAACRGAEVTGVDVASGLVDIARERTPSFIGHGRIDWHAGDMLNPAFGEFDHIVLMDSLIHYLAGDIVSTLAQLSKRCHGSIVFTFAPHTAALGAMHKIGKIFPRSDRSPAIIPVAESDLRQRLASLSGWQIGRTQRISSGFYTSQAMELVKL</sequence>
<dbReference type="InterPro" id="IPR029063">
    <property type="entry name" value="SAM-dependent_MTases_sf"/>
</dbReference>
<dbReference type="GO" id="GO:0032259">
    <property type="term" value="P:methylation"/>
    <property type="evidence" value="ECO:0007669"/>
    <property type="project" value="UniProtKB-KW"/>
</dbReference>
<dbReference type="CDD" id="cd02440">
    <property type="entry name" value="AdoMet_MTases"/>
    <property type="match status" value="1"/>
</dbReference>
<dbReference type="Pfam" id="PF07109">
    <property type="entry name" value="Mg-por_mtran_C"/>
    <property type="match status" value="1"/>
</dbReference>
<evidence type="ECO:0000256" key="3">
    <source>
        <dbReference type="ARBA" id="ARBA00022691"/>
    </source>
</evidence>
<organism evidence="6 7">
    <name type="scientific">Altererythrobacter rubellus</name>
    <dbReference type="NCBI Taxonomy" id="2173831"/>
    <lineage>
        <taxon>Bacteria</taxon>
        <taxon>Pseudomonadati</taxon>
        <taxon>Pseudomonadota</taxon>
        <taxon>Alphaproteobacteria</taxon>
        <taxon>Sphingomonadales</taxon>
        <taxon>Erythrobacteraceae</taxon>
        <taxon>Altererythrobacter</taxon>
    </lineage>
</organism>
<dbReference type="EMBL" id="CP127221">
    <property type="protein sequence ID" value="WIW96336.1"/>
    <property type="molecule type" value="Genomic_DNA"/>
</dbReference>
<dbReference type="SUPFAM" id="SSF53335">
    <property type="entry name" value="S-adenosyl-L-methionine-dependent methyltransferases"/>
    <property type="match status" value="1"/>
</dbReference>
<name>A0A9Y2B9E8_9SPHN</name>
<keyword evidence="1 6" id="KW-0489">Methyltransferase</keyword>
<keyword evidence="7" id="KW-1185">Reference proteome</keyword>
<dbReference type="Pfam" id="PF03602">
    <property type="entry name" value="Cons_hypoth95"/>
    <property type="match status" value="1"/>
</dbReference>
<keyword evidence="3" id="KW-0949">S-adenosyl-L-methionine</keyword>
<reference evidence="6 7" key="1">
    <citation type="submission" date="2023-06" db="EMBL/GenBank/DDBJ databases">
        <title>Altererythrobacter rubellus NBRC 112769 genome.</title>
        <authorList>
            <person name="Zhang K."/>
        </authorList>
    </citation>
    <scope>NUCLEOTIDE SEQUENCE [LARGE SCALE GENOMIC DNA]</scope>
    <source>
        <strain evidence="6 7">NBRC 112769</strain>
    </source>
</reference>
<dbReference type="InterPro" id="IPR010940">
    <property type="entry name" value="Mg_prot_MeTrfase_C"/>
</dbReference>
<accession>A0A9Y2B9E8</accession>
<dbReference type="PANTHER" id="PTHR43464:SF19">
    <property type="entry name" value="UBIQUINONE BIOSYNTHESIS O-METHYLTRANSFERASE, MITOCHONDRIAL"/>
    <property type="match status" value="1"/>
</dbReference>
<feature type="domain" description="Magnesium-protoporphyrin IX methyltransferase C-terminal" evidence="5">
    <location>
        <begin position="136"/>
        <end position="231"/>
    </location>
</feature>
<evidence type="ECO:0000256" key="2">
    <source>
        <dbReference type="ARBA" id="ARBA00022679"/>
    </source>
</evidence>
<dbReference type="Proteomes" id="UP001231445">
    <property type="component" value="Chromosome"/>
</dbReference>
<dbReference type="GO" id="GO:0046406">
    <property type="term" value="F:magnesium protoporphyrin IX methyltransferase activity"/>
    <property type="evidence" value="ECO:0007669"/>
    <property type="project" value="UniProtKB-UniRule"/>
</dbReference>
<evidence type="ECO:0000256" key="4">
    <source>
        <dbReference type="NCBIfam" id="TIGR02021"/>
    </source>
</evidence>
<dbReference type="NCBIfam" id="TIGR02021">
    <property type="entry name" value="BchM-ChlM"/>
    <property type="match status" value="1"/>
</dbReference>
<dbReference type="PROSITE" id="PS51556">
    <property type="entry name" value="SAM_MT_MG_PIX"/>
    <property type="match status" value="1"/>
</dbReference>
<proteinExistence type="predicted"/>
<evidence type="ECO:0000256" key="1">
    <source>
        <dbReference type="ARBA" id="ARBA00022603"/>
    </source>
</evidence>
<gene>
    <name evidence="6" type="primary">bchM</name>
    <name evidence="6" type="ORF">QQX03_04310</name>
</gene>
<dbReference type="InterPro" id="IPR010251">
    <property type="entry name" value="Mg_prot_MeTrfase"/>
</dbReference>
<dbReference type="GO" id="GO:0015995">
    <property type="term" value="P:chlorophyll biosynthetic process"/>
    <property type="evidence" value="ECO:0007669"/>
    <property type="project" value="UniProtKB-UniRule"/>
</dbReference>
<dbReference type="PANTHER" id="PTHR43464">
    <property type="entry name" value="METHYLTRANSFERASE"/>
    <property type="match status" value="1"/>
</dbReference>
<dbReference type="AlphaFoldDB" id="A0A9Y2B9E8"/>
<evidence type="ECO:0000313" key="7">
    <source>
        <dbReference type="Proteomes" id="UP001231445"/>
    </source>
</evidence>
<dbReference type="KEGG" id="arue:QQX03_04310"/>
<dbReference type="Gene3D" id="3.40.50.150">
    <property type="entry name" value="Vaccinia Virus protein VP39"/>
    <property type="match status" value="1"/>
</dbReference>
<protein>
    <recommendedName>
        <fullName evidence="4">Magnesium protoporphyrin IX methyltransferase</fullName>
        <ecNumber evidence="4">2.1.1.11</ecNumber>
    </recommendedName>
</protein>
<dbReference type="EC" id="2.1.1.11" evidence="4"/>
<evidence type="ECO:0000313" key="6">
    <source>
        <dbReference type="EMBL" id="WIW96336.1"/>
    </source>
</evidence>
<evidence type="ECO:0000259" key="5">
    <source>
        <dbReference type="Pfam" id="PF07109"/>
    </source>
</evidence>
<dbReference type="RefSeq" id="WP_285976642.1">
    <property type="nucleotide sequence ID" value="NZ_CP127221.1"/>
</dbReference>